<dbReference type="InterPro" id="IPR018247">
    <property type="entry name" value="EF_Hand_1_Ca_BS"/>
</dbReference>
<feature type="non-terminal residue" evidence="3">
    <location>
        <position position="242"/>
    </location>
</feature>
<dbReference type="Proteomes" id="UP001189429">
    <property type="component" value="Unassembled WGS sequence"/>
</dbReference>
<feature type="domain" description="EF-hand" evidence="2">
    <location>
        <begin position="136"/>
        <end position="171"/>
    </location>
</feature>
<dbReference type="InterPro" id="IPR002048">
    <property type="entry name" value="EF_hand_dom"/>
</dbReference>
<keyword evidence="1" id="KW-0106">Calcium</keyword>
<dbReference type="InterPro" id="IPR011992">
    <property type="entry name" value="EF-hand-dom_pair"/>
</dbReference>
<name>A0ABN9SAF5_9DINO</name>
<evidence type="ECO:0000256" key="1">
    <source>
        <dbReference type="ARBA" id="ARBA00022837"/>
    </source>
</evidence>
<evidence type="ECO:0000313" key="4">
    <source>
        <dbReference type="Proteomes" id="UP001189429"/>
    </source>
</evidence>
<evidence type="ECO:0000313" key="3">
    <source>
        <dbReference type="EMBL" id="CAK0828907.1"/>
    </source>
</evidence>
<keyword evidence="4" id="KW-1185">Reference proteome</keyword>
<protein>
    <recommendedName>
        <fullName evidence="2">EF-hand domain-containing protein</fullName>
    </recommendedName>
</protein>
<organism evidence="3 4">
    <name type="scientific">Prorocentrum cordatum</name>
    <dbReference type="NCBI Taxonomy" id="2364126"/>
    <lineage>
        <taxon>Eukaryota</taxon>
        <taxon>Sar</taxon>
        <taxon>Alveolata</taxon>
        <taxon>Dinophyceae</taxon>
        <taxon>Prorocentrales</taxon>
        <taxon>Prorocentraceae</taxon>
        <taxon>Prorocentrum</taxon>
    </lineage>
</organism>
<comment type="caution">
    <text evidence="3">The sequence shown here is derived from an EMBL/GenBank/DDBJ whole genome shotgun (WGS) entry which is preliminary data.</text>
</comment>
<dbReference type="Gene3D" id="1.10.238.10">
    <property type="entry name" value="EF-hand"/>
    <property type="match status" value="1"/>
</dbReference>
<proteinExistence type="predicted"/>
<evidence type="ECO:0000259" key="2">
    <source>
        <dbReference type="PROSITE" id="PS50222"/>
    </source>
</evidence>
<dbReference type="SUPFAM" id="SSF47473">
    <property type="entry name" value="EF-hand"/>
    <property type="match status" value="1"/>
</dbReference>
<reference evidence="3" key="1">
    <citation type="submission" date="2023-10" db="EMBL/GenBank/DDBJ databases">
        <authorList>
            <person name="Chen Y."/>
            <person name="Shah S."/>
            <person name="Dougan E. K."/>
            <person name="Thang M."/>
            <person name="Chan C."/>
        </authorList>
    </citation>
    <scope>NUCLEOTIDE SEQUENCE [LARGE SCALE GENOMIC DNA]</scope>
</reference>
<sequence length="242" mass="27941">METYVQSYTSQRSQLTESIRMHNRPSAIAGRERRKIIARGRLGFEVLRSFLKRRFGKALRAWRAVDQSGRLAIGEAEFYRACDKVGFQPPKLVGLRDVWQYIDQDTNGLFDFCEFSPEVAGELMHFKLWVDQRFGAGMAGIRRMIKRMDANKSGAVSEKEFVDTCERNSPGYDLGRVKASKIFGHLDFENKGMLTMEQLEVLQTWRPPMHRLGQANPAALETLRAQLREYHGDSELRAWRYG</sequence>
<dbReference type="PROSITE" id="PS50222">
    <property type="entry name" value="EF_HAND_2"/>
    <property type="match status" value="1"/>
</dbReference>
<accession>A0ABN9SAF5</accession>
<gene>
    <name evidence="3" type="ORF">PCOR1329_LOCUS28003</name>
</gene>
<dbReference type="PROSITE" id="PS00018">
    <property type="entry name" value="EF_HAND_1"/>
    <property type="match status" value="1"/>
</dbReference>
<dbReference type="EMBL" id="CAUYUJ010010245">
    <property type="protein sequence ID" value="CAK0828907.1"/>
    <property type="molecule type" value="Genomic_DNA"/>
</dbReference>